<dbReference type="Proteomes" id="UP000013923">
    <property type="component" value="Genome"/>
</dbReference>
<dbReference type="GeneID" id="3294420"/>
<proteinExistence type="predicted"/>
<dbReference type="KEGG" id="vg:3294420"/>
<name>Q58M53_BPPRM</name>
<accession>Q58M53</accession>
<reference evidence="2 4" key="2">
    <citation type="submission" date="2009-10" db="EMBL/GenBank/DDBJ databases">
        <title>The Genome Sequence of Prochlorococcus phage P-SSM2.</title>
        <authorList>
            <consortium name="The Broad Institute Genome Sequencing Platform"/>
            <person name="Henn M.R."/>
            <person name="Sullivan M.S."/>
            <person name="Osburne M.S."/>
            <person name="Levin J."/>
            <person name="Malboeuf C."/>
            <person name="Casali M."/>
            <person name="Russ C."/>
            <person name="Lennon N."/>
            <person name="Chapman S.B."/>
            <person name="Erlich R."/>
            <person name="Young S.K."/>
            <person name="Koehrsen M."/>
            <person name="Yandava C."/>
            <person name="Zeng Q."/>
            <person name="Alvarado L."/>
            <person name="Anderson S."/>
            <person name="Berlin A."/>
            <person name="Borenstein D."/>
            <person name="Chen Z."/>
            <person name="Engels R."/>
            <person name="Freedman E."/>
            <person name="Gellesch M."/>
            <person name="Goldberg J."/>
            <person name="Green L."/>
            <person name="Griggs A."/>
            <person name="Gujja S."/>
            <person name="Heilman E.R."/>
            <person name="Heiman D."/>
            <person name="Hepburn T."/>
            <person name="Howarth C."/>
            <person name="Jen D."/>
            <person name="Larson L."/>
            <person name="Lewis B."/>
            <person name="Mehta T."/>
            <person name="Park D."/>
            <person name="Pearson M."/>
            <person name="Richards J."/>
            <person name="Rizzolo K."/>
            <person name="Roberts A."/>
            <person name="Ryan E."/>
            <person name="Saif S."/>
            <person name="Shea T."/>
            <person name="Shenoy N."/>
            <person name="Sisk P."/>
            <person name="Stolte C."/>
            <person name="Sykes S."/>
            <person name="Walk T."/>
            <person name="White J."/>
            <person name="Yu Q."/>
            <person name="Coleman M.L."/>
            <person name="Huang K.H."/>
            <person name="Weigele P.R."/>
            <person name="DeFrancesco A.S."/>
            <person name="Kern S.E."/>
            <person name="Thompson L.R."/>
            <person name="Fu R."/>
            <person name="Hombeck B."/>
            <person name="Chisholm S.W."/>
            <person name="Haas B."/>
            <person name="Nusbaum C."/>
            <person name="Birren B."/>
        </authorList>
    </citation>
    <scope>NUCLEOTIDE SEQUENCE [LARGE SCALE GENOMIC DNA]</scope>
    <source>
        <strain evidence="2">P-SSM2</strain>
    </source>
</reference>
<keyword evidence="3" id="KW-1185">Reference proteome</keyword>
<dbReference type="Proteomes" id="UP000000991">
    <property type="component" value="Segment"/>
</dbReference>
<protein>
    <submittedName>
        <fullName evidence="1">Uncharacterized protein</fullName>
    </submittedName>
</protein>
<gene>
    <name evidence="2" type="ORF">PCMG_00302</name>
    <name evidence="1" type="ORF">PSSM2_302</name>
</gene>
<evidence type="ECO:0000313" key="4">
    <source>
        <dbReference type="Proteomes" id="UP000013923"/>
    </source>
</evidence>
<organism evidence="1 3">
    <name type="scientific">Prochlorococcus phage P-SSM2</name>
    <dbReference type="NCBI Taxonomy" id="268746"/>
    <lineage>
        <taxon>Viruses</taxon>
        <taxon>Duplodnaviria</taxon>
        <taxon>Heunggongvirae</taxon>
        <taxon>Uroviricota</taxon>
        <taxon>Caudoviricetes</taxon>
        <taxon>Pantevenvirales</taxon>
        <taxon>Kyanoviridae</taxon>
        <taxon>Salacisavirus</taxon>
        <taxon>Salacisavirus pssm2</taxon>
    </lineage>
</organism>
<reference evidence="1 3" key="3">
    <citation type="journal article" date="2010" name="Environ. Microbiol.">
        <title>Genomic analysis of oceanic cyanobacterial myoviruses compared with T4-like myoviruses from diverse hosts and environments.</title>
        <authorList>
            <person name="Sullivan M.B."/>
            <person name="Huang K.H."/>
            <person name="Ignacio-Espinoza J.C."/>
            <person name="Berlin A.M."/>
            <person name="Kelly L."/>
            <person name="Weigele P.R."/>
            <person name="DeFrancesco A.S."/>
            <person name="Kern S.E."/>
            <person name="Thompson L.R."/>
            <person name="Young S."/>
            <person name="Yandava C."/>
            <person name="Fu R."/>
            <person name="Krastins B."/>
            <person name="Chase M."/>
            <person name="Sarracino D."/>
            <person name="Osburne M.S."/>
            <person name="Henn M.R."/>
            <person name="Chisholm S.W."/>
        </authorList>
    </citation>
    <scope>NUCLEOTIDE SEQUENCE [LARGE SCALE GENOMIC DNA]</scope>
</reference>
<evidence type="ECO:0000313" key="3">
    <source>
        <dbReference type="Proteomes" id="UP000000991"/>
    </source>
</evidence>
<organismHost>
    <name type="scientific">Prochlorococcus</name>
    <dbReference type="NCBI Taxonomy" id="1218"/>
</organismHost>
<dbReference type="RefSeq" id="YP_214533.1">
    <property type="nucleotide sequence ID" value="NC_006883.2"/>
</dbReference>
<reference evidence="1 3" key="1">
    <citation type="journal article" date="2005" name="PLoS Biol.">
        <title>Three Prochlorococcus cyanophage genomes: signature features and ecological interpretations.</title>
        <authorList>
            <person name="Sullivan M.B."/>
            <person name="Coleman M.L."/>
            <person name="Weigele P."/>
            <person name="Rohwer F."/>
            <person name="Chisholm S.W."/>
        </authorList>
    </citation>
    <scope>NUCLEOTIDE SEQUENCE</scope>
</reference>
<sequence length="106" mass="10585">MASGILGQSALGASSNTTVYTVPASTHAVVNVSILNRSSSSASTVRLAISATGSPGNAEWIEYGVSVPKGAVLERTAISLNAGKNVVAWASGSDCSVSVYGIEQAV</sequence>
<evidence type="ECO:0000313" key="2">
    <source>
        <dbReference type="EMBL" id="ACY76177.1"/>
    </source>
</evidence>
<evidence type="ECO:0000313" key="1">
    <source>
        <dbReference type="EMBL" id="AAX44679.1"/>
    </source>
</evidence>
<dbReference type="EMBL" id="AY939844">
    <property type="protein sequence ID" value="AAX44679.1"/>
    <property type="molecule type" value="Genomic_DNA"/>
</dbReference>
<dbReference type="EMBL" id="GU071092">
    <property type="protein sequence ID" value="ACY76177.1"/>
    <property type="molecule type" value="Genomic_DNA"/>
</dbReference>